<dbReference type="AlphaFoldDB" id="A0A0M5L861"/>
<dbReference type="EMBL" id="CP012603">
    <property type="protein sequence ID" value="ALE39773.1"/>
    <property type="molecule type" value="Genomic_DNA"/>
</dbReference>
<accession>A0A0M5L861</accession>
<reference evidence="1 2" key="1">
    <citation type="journal article" date="2015" name="Genome Announc.">
        <title>Whole-Genome Sequence of Leptospira interrogans Serovar Hardjo Subtype Hardjoprajitno Strain Norma, Isolated from Cattle in a Leptospirosis Outbreak in Brazil.</title>
        <authorList>
            <person name="Cosate M.R."/>
            <person name="Soares S.C."/>
            <person name="Mendes T.A."/>
            <person name="Raittz R.T."/>
            <person name="Moreira E.C."/>
            <person name="Leite R."/>
            <person name="Fernandes G.R."/>
            <person name="Haddad J.P."/>
            <person name="Ortega J.M."/>
        </authorList>
    </citation>
    <scope>NUCLEOTIDE SEQUENCE [LARGE SCALE GENOMIC DNA]</scope>
    <source>
        <strain evidence="1 2">Norma</strain>
    </source>
</reference>
<sequence length="47" mass="5724">MLKKFTSTKRFYLVVVIKKTKENLFLLISIKLGTVNFITKRWFHTKY</sequence>
<evidence type="ECO:0000313" key="1">
    <source>
        <dbReference type="EMBL" id="ALE39773.1"/>
    </source>
</evidence>
<evidence type="ECO:0000313" key="2">
    <source>
        <dbReference type="Proteomes" id="UP000056502"/>
    </source>
</evidence>
<gene>
    <name evidence="1" type="ORF">G436_2599</name>
</gene>
<proteinExistence type="predicted"/>
<dbReference type="Proteomes" id="UP000056502">
    <property type="component" value="Chromosome I"/>
</dbReference>
<protein>
    <submittedName>
        <fullName evidence="1">Uncharacterized protein</fullName>
    </submittedName>
</protein>
<organism evidence="1">
    <name type="scientific">Leptospira interrogans serovar Hardjo str. Norma</name>
    <dbReference type="NCBI Taxonomy" id="1279460"/>
    <lineage>
        <taxon>Bacteria</taxon>
        <taxon>Pseudomonadati</taxon>
        <taxon>Spirochaetota</taxon>
        <taxon>Spirochaetia</taxon>
        <taxon>Leptospirales</taxon>
        <taxon>Leptospiraceae</taxon>
        <taxon>Leptospira</taxon>
    </lineage>
</organism>
<dbReference type="PATRIC" id="fig|1279460.3.peg.2618"/>
<name>A0A0M5L861_LEPIR</name>